<dbReference type="InterPro" id="IPR055259">
    <property type="entry name" value="YkvP/CgeB_Glyco_trans-like"/>
</dbReference>
<dbReference type="RefSeq" id="WP_055661966.1">
    <property type="nucleotide sequence ID" value="NZ_CYPR01000014.1"/>
</dbReference>
<proteinExistence type="predicted"/>
<sequence length="372" mass="41741">MKFVFYTHSLVSCWNHGNAHFQRGVMRELIALGHDVLALEPQDGWSRINLMAGQGEAALTRFARDFPELADVPRTYGADFDHEAALDGADVVIVHEWTDPELVARIGRIRQAGGGFTLAFHDTHHRAASADADIAALILEDYDLVLCFGQTVTDRYLARGWGRNVFTWHEAADTRLFRPFPEAERSRDLVWIGNWGDDERAEELTEFLIEPVKALNLTGTVHGVRYPDEALERLSGAGLEYNGWLPNVEAPEVFARHRMTLHVPRRPYVESLPGIPTIRVFEALACGIPLICAPWEDAEGLFRPGEDYLVARDGDEMKTQMRRVLEDPEMAAALAASGLDRIRSRHTCAHRVQELLDILRTDAAAPRTGEMV</sequence>
<dbReference type="CDD" id="cd03801">
    <property type="entry name" value="GT4_PimA-like"/>
    <property type="match status" value="1"/>
</dbReference>
<evidence type="ECO:0000313" key="3">
    <source>
        <dbReference type="Proteomes" id="UP000049455"/>
    </source>
</evidence>
<accession>A0A0M7B6U9</accession>
<dbReference type="Pfam" id="PF13524">
    <property type="entry name" value="Glyco_trans_1_2"/>
    <property type="match status" value="1"/>
</dbReference>
<feature type="domain" description="Spore protein YkvP/CgeB glycosyl transferase-like" evidence="1">
    <location>
        <begin position="206"/>
        <end position="357"/>
    </location>
</feature>
<dbReference type="Gene3D" id="3.40.50.2000">
    <property type="entry name" value="Glycogen Phosphorylase B"/>
    <property type="match status" value="2"/>
</dbReference>
<evidence type="ECO:0000313" key="2">
    <source>
        <dbReference type="EMBL" id="CUH13326.1"/>
    </source>
</evidence>
<keyword evidence="3" id="KW-1185">Reference proteome</keyword>
<dbReference type="OrthoDB" id="9813806at2"/>
<dbReference type="AlphaFoldDB" id="A0A0M7B6U9"/>
<gene>
    <name evidence="2" type="ORF">JSE7799_00245</name>
</gene>
<dbReference type="STRING" id="313367.JSE7799_00245"/>
<reference evidence="2 3" key="1">
    <citation type="submission" date="2015-09" db="EMBL/GenBank/DDBJ databases">
        <authorList>
            <person name="Jackson K.R."/>
            <person name="Lunt B.L."/>
            <person name="Fisher J.N.B."/>
            <person name="Gardner A.V."/>
            <person name="Bailey M.E."/>
            <person name="Deus L.M."/>
            <person name="Earl A.S."/>
            <person name="Gibby P.D."/>
            <person name="Hartmann K.A."/>
            <person name="Liu J.E."/>
            <person name="Manci A.M."/>
            <person name="Nielsen D.A."/>
            <person name="Solomon M.B."/>
            <person name="Breakwell D.P."/>
            <person name="Burnett S.H."/>
            <person name="Grose J.H."/>
        </authorList>
    </citation>
    <scope>NUCLEOTIDE SEQUENCE [LARGE SCALE GENOMIC DNA]</scope>
    <source>
        <strain evidence="2 3">CECT 7799</strain>
    </source>
</reference>
<dbReference type="EMBL" id="CYPR01000014">
    <property type="protein sequence ID" value="CUH13326.1"/>
    <property type="molecule type" value="Genomic_DNA"/>
</dbReference>
<organism evidence="2 3">
    <name type="scientific">Jannaschia seosinensis</name>
    <dbReference type="NCBI Taxonomy" id="313367"/>
    <lineage>
        <taxon>Bacteria</taxon>
        <taxon>Pseudomonadati</taxon>
        <taxon>Pseudomonadota</taxon>
        <taxon>Alphaproteobacteria</taxon>
        <taxon>Rhodobacterales</taxon>
        <taxon>Roseobacteraceae</taxon>
        <taxon>Jannaschia</taxon>
    </lineage>
</organism>
<dbReference type="Proteomes" id="UP000049455">
    <property type="component" value="Unassembled WGS sequence"/>
</dbReference>
<dbReference type="SUPFAM" id="SSF53756">
    <property type="entry name" value="UDP-Glycosyltransferase/glycogen phosphorylase"/>
    <property type="match status" value="1"/>
</dbReference>
<protein>
    <recommendedName>
        <fullName evidence="1">Spore protein YkvP/CgeB glycosyl transferase-like domain-containing protein</fullName>
    </recommendedName>
</protein>
<name>A0A0M7B6U9_9RHOB</name>
<evidence type="ECO:0000259" key="1">
    <source>
        <dbReference type="Pfam" id="PF13524"/>
    </source>
</evidence>